<gene>
    <name evidence="2" type="ORF">FRX48_07647</name>
</gene>
<evidence type="ECO:0000313" key="3">
    <source>
        <dbReference type="Proteomes" id="UP000324767"/>
    </source>
</evidence>
<reference evidence="2 3" key="1">
    <citation type="submission" date="2019-09" db="EMBL/GenBank/DDBJ databases">
        <title>The hologenome of the rock-dwelling lichen Lasallia pustulata.</title>
        <authorList>
            <person name="Greshake Tzovaras B."/>
            <person name="Segers F."/>
            <person name="Bicker A."/>
            <person name="Dal Grande F."/>
            <person name="Otte J."/>
            <person name="Hankeln T."/>
            <person name="Schmitt I."/>
            <person name="Ebersberger I."/>
        </authorList>
    </citation>
    <scope>NUCLEOTIDE SEQUENCE [LARGE SCALE GENOMIC DNA]</scope>
    <source>
        <strain evidence="2">A1-1</strain>
    </source>
</reference>
<accession>A0A5M8PGW6</accession>
<comment type="caution">
    <text evidence="2">The sequence shown here is derived from an EMBL/GenBank/DDBJ whole genome shotgun (WGS) entry which is preliminary data.</text>
</comment>
<evidence type="ECO:0000313" key="2">
    <source>
        <dbReference type="EMBL" id="KAA6408565.1"/>
    </source>
</evidence>
<organism evidence="2 3">
    <name type="scientific">Lasallia pustulata</name>
    <dbReference type="NCBI Taxonomy" id="136370"/>
    <lineage>
        <taxon>Eukaryota</taxon>
        <taxon>Fungi</taxon>
        <taxon>Dikarya</taxon>
        <taxon>Ascomycota</taxon>
        <taxon>Pezizomycotina</taxon>
        <taxon>Lecanoromycetes</taxon>
        <taxon>OSLEUM clade</taxon>
        <taxon>Umbilicariomycetidae</taxon>
        <taxon>Umbilicariales</taxon>
        <taxon>Umbilicariaceae</taxon>
        <taxon>Lasallia</taxon>
    </lineage>
</organism>
<dbReference type="EMBL" id="VXIT01000013">
    <property type="protein sequence ID" value="KAA6408565.1"/>
    <property type="molecule type" value="Genomic_DNA"/>
</dbReference>
<dbReference type="AlphaFoldDB" id="A0A5M8PGW6"/>
<dbReference type="Proteomes" id="UP000324767">
    <property type="component" value="Unassembled WGS sequence"/>
</dbReference>
<protein>
    <submittedName>
        <fullName evidence="2">Uncharacterized protein</fullName>
    </submittedName>
</protein>
<proteinExistence type="predicted"/>
<feature type="region of interest" description="Disordered" evidence="1">
    <location>
        <begin position="115"/>
        <end position="140"/>
    </location>
</feature>
<name>A0A5M8PGW6_9LECA</name>
<evidence type="ECO:0000256" key="1">
    <source>
        <dbReference type="SAM" id="MobiDB-lite"/>
    </source>
</evidence>
<sequence>MYKTGSRGKNDGLTNFWANVCVDFKQATDRGYTPDSCKRCIDKYEGKRKVQIRAKKDVFTGKTQDDWEMALDDWCNFKTQYEDAENAKEMTAEEVNEAARRSKVAQNNMMKRLSKKRNLDDYTDSEDEHKNQLNSASDSDRMTVSSGWIKWKHCFRARLRI</sequence>